<dbReference type="PANTHER" id="PTHR10380">
    <property type="entry name" value="CUTICLE PROTEIN"/>
    <property type="match status" value="1"/>
</dbReference>
<dbReference type="InterPro" id="IPR050468">
    <property type="entry name" value="Cuticle_Struct_Prot"/>
</dbReference>
<keyword evidence="4" id="KW-0732">Signal</keyword>
<reference evidence="5" key="2">
    <citation type="submission" date="2020-05" db="UniProtKB">
        <authorList>
            <consortium name="EnsemblMetazoa"/>
        </authorList>
    </citation>
    <scope>IDENTIFICATION</scope>
    <source>
        <strain evidence="5">Epiroticus2</strain>
    </source>
</reference>
<dbReference type="VEuPathDB" id="VectorBase:AEPI002201"/>
<dbReference type="AlphaFoldDB" id="A0A182P5L1"/>
<evidence type="ECO:0000256" key="2">
    <source>
        <dbReference type="PROSITE-ProRule" id="PRU00497"/>
    </source>
</evidence>
<dbReference type="PRINTS" id="PR00947">
    <property type="entry name" value="CUTICLE"/>
</dbReference>
<dbReference type="GO" id="GO:0062129">
    <property type="term" value="C:chitin-based extracellular matrix"/>
    <property type="evidence" value="ECO:0007669"/>
    <property type="project" value="TreeGrafter"/>
</dbReference>
<sequence>MIIAIFAALAVFCAVQAQDDVQVISQNMDNNVDGSYQFNYEQSDGQKREEKGELKPVEGSDEPALSVTGSYEYTDPNGQRYRVDYVADERGYRPTIYFLLLLAFKSCNVNGAPVQGVDPNLKSFYHEADDNEQMFAYQTNDGQSRRETISWDAETGNLVISGWYRYLGPDGVYYTVQYVADENGFQPLGAHLPGADPNPDLYAISTPFAGGISKTVLLSLVGYQICKKHGQARLTGWYAYIGPTGVYYVVKYVIAENKFLPISKDYNLDNFEIASTGNGQTFSYKTKDNQWRDETVELSAKTGTPVISGWYRYVGPDGVTYQVKYVADENGFRPLGMHLPGADLSDPNAFSVFTPLVDSGVSRTVLLSLIPLLFVVFMACPLFTNGAPIGEDTSDLISYENMRTENGYRFSYETTDGQAREEVGTIDPNTGALTVTGWYSFRTPDGASYRVDFVADENGYRIVSQPPPVVTQIMPQICFYLLLLSTCYTAYSAPTQGVDPNLKRFVHELYDDSQKFSFQTNDGHTRKETTYWDAETGNIVTTGWYQYLAPDGKYYTVQYLADENGFQPRGAHLPGADPNPALYGISEPFAGGISKTVLLSLLLGAIAVSLAMSVFAAPLDDSRNAEILQYSSENIGIDGYRFQFATSDGTSRTEEAQVRNPGTDSEAIVVRGSYSYTGPDGTVYEISYIADENGFQPQGAHIPHIVSRPKLGAGIKAISLKLSITSNVLASANDKQHRKSINPERIESIHPAQRACALICVALFVAAVVAVPVPDQNAETLKYDNNVNGVDGYSYQYETSNGISAQEAGELKSLGDVSALAVRGSYTYTAADGQVYTVNYIADENGFQPEGDHIPKDTLQTLEVYTASRTDSQTMQTSTVILLFAGLLLAVGSDAAPRPGAEEKDAQLLKYENDHNGLDGYNFQFDTSNGIQRQEQAQLKQFDDENSALVVRGSYSFTADDGQVYTVNYVADENGFQPEAPHLPKMKFAVVFAAVLAVTLAAPADERDAQVLKYENDNLGVDGYNFQYETSNNINRAETAELKSFGDDVAALVVRGSYSYTGPDGQVYQVNYVADENGFQPEAPHIPRL</sequence>
<keyword evidence="6" id="KW-1185">Reference proteome</keyword>
<accession>A0A182P5L1</accession>
<feature type="region of interest" description="Disordered" evidence="3">
    <location>
        <begin position="35"/>
        <end position="70"/>
    </location>
</feature>
<reference evidence="6" key="1">
    <citation type="submission" date="2013-03" db="EMBL/GenBank/DDBJ databases">
        <title>The Genome Sequence of Anopheles epiroticus epiroticus2.</title>
        <authorList>
            <consortium name="The Broad Institute Genomics Platform"/>
            <person name="Neafsey D.E."/>
            <person name="Howell P."/>
            <person name="Walker B."/>
            <person name="Young S.K."/>
            <person name="Zeng Q."/>
            <person name="Gargeya S."/>
            <person name="Fitzgerald M."/>
            <person name="Haas B."/>
            <person name="Abouelleil A."/>
            <person name="Allen A.W."/>
            <person name="Alvarado L."/>
            <person name="Arachchi H.M."/>
            <person name="Berlin A.M."/>
            <person name="Chapman S.B."/>
            <person name="Gainer-Dewar J."/>
            <person name="Goldberg J."/>
            <person name="Griggs A."/>
            <person name="Gujja S."/>
            <person name="Hansen M."/>
            <person name="Howarth C."/>
            <person name="Imamovic A."/>
            <person name="Ireland A."/>
            <person name="Larimer J."/>
            <person name="McCowan C."/>
            <person name="Murphy C."/>
            <person name="Pearson M."/>
            <person name="Poon T.W."/>
            <person name="Priest M."/>
            <person name="Roberts A."/>
            <person name="Saif S."/>
            <person name="Shea T."/>
            <person name="Sisk P."/>
            <person name="Sykes S."/>
            <person name="Wortman J."/>
            <person name="Nusbaum C."/>
            <person name="Birren B."/>
        </authorList>
    </citation>
    <scope>NUCLEOTIDE SEQUENCE [LARGE SCALE GENOMIC DNA]</scope>
    <source>
        <strain evidence="6">Epiroticus2</strain>
    </source>
</reference>
<dbReference type="GO" id="GO:0008010">
    <property type="term" value="F:structural constituent of chitin-based larval cuticle"/>
    <property type="evidence" value="ECO:0007669"/>
    <property type="project" value="TreeGrafter"/>
</dbReference>
<dbReference type="PANTHER" id="PTHR10380:SF218">
    <property type="entry name" value="ADULT CUTICLE PROTEIN 65AA-RELATED"/>
    <property type="match status" value="1"/>
</dbReference>
<dbReference type="InterPro" id="IPR031311">
    <property type="entry name" value="CHIT_BIND_RR_consensus"/>
</dbReference>
<dbReference type="PROSITE" id="PS51155">
    <property type="entry name" value="CHIT_BIND_RR_2"/>
    <property type="match status" value="9"/>
</dbReference>
<dbReference type="PROSITE" id="PS00233">
    <property type="entry name" value="CHIT_BIND_RR_1"/>
    <property type="match status" value="8"/>
</dbReference>
<proteinExistence type="predicted"/>
<feature type="signal peptide" evidence="4">
    <location>
        <begin position="1"/>
        <end position="17"/>
    </location>
</feature>
<feature type="chain" id="PRO_5008130927" evidence="4">
    <location>
        <begin position="18"/>
        <end position="1089"/>
    </location>
</feature>
<dbReference type="Pfam" id="PF00379">
    <property type="entry name" value="Chitin_bind_4"/>
    <property type="match status" value="9"/>
</dbReference>
<name>A0A182P5L1_9DIPT</name>
<dbReference type="InterPro" id="IPR000618">
    <property type="entry name" value="Insect_cuticle"/>
</dbReference>
<dbReference type="Proteomes" id="UP000075885">
    <property type="component" value="Unassembled WGS sequence"/>
</dbReference>
<evidence type="ECO:0000313" key="6">
    <source>
        <dbReference type="Proteomes" id="UP000075885"/>
    </source>
</evidence>
<organism evidence="5 6">
    <name type="scientific">Anopheles epiroticus</name>
    <dbReference type="NCBI Taxonomy" id="199890"/>
    <lineage>
        <taxon>Eukaryota</taxon>
        <taxon>Metazoa</taxon>
        <taxon>Ecdysozoa</taxon>
        <taxon>Arthropoda</taxon>
        <taxon>Hexapoda</taxon>
        <taxon>Insecta</taxon>
        <taxon>Pterygota</taxon>
        <taxon>Neoptera</taxon>
        <taxon>Endopterygota</taxon>
        <taxon>Diptera</taxon>
        <taxon>Nematocera</taxon>
        <taxon>Culicoidea</taxon>
        <taxon>Culicidae</taxon>
        <taxon>Anophelinae</taxon>
        <taxon>Anopheles</taxon>
    </lineage>
</organism>
<dbReference type="STRING" id="199890.A0A182P5L1"/>
<dbReference type="EnsemblMetazoa" id="AEPI002201-RA">
    <property type="protein sequence ID" value="AEPI002201-PA"/>
    <property type="gene ID" value="AEPI002201"/>
</dbReference>
<evidence type="ECO:0000256" key="1">
    <source>
        <dbReference type="ARBA" id="ARBA00022460"/>
    </source>
</evidence>
<evidence type="ECO:0000256" key="4">
    <source>
        <dbReference type="SAM" id="SignalP"/>
    </source>
</evidence>
<evidence type="ECO:0000313" key="5">
    <source>
        <dbReference type="EnsemblMetazoa" id="AEPI002201-PA"/>
    </source>
</evidence>
<feature type="compositionally biased region" description="Basic and acidic residues" evidence="3">
    <location>
        <begin position="44"/>
        <end position="58"/>
    </location>
</feature>
<evidence type="ECO:0000256" key="3">
    <source>
        <dbReference type="SAM" id="MobiDB-lite"/>
    </source>
</evidence>
<protein>
    <submittedName>
        <fullName evidence="5">Uncharacterized protein</fullName>
    </submittedName>
</protein>
<keyword evidence="1 2" id="KW-0193">Cuticle</keyword>